<dbReference type="InterPro" id="IPR001650">
    <property type="entry name" value="Helicase_C-like"/>
</dbReference>
<evidence type="ECO:0000256" key="2">
    <source>
        <dbReference type="ARBA" id="ARBA00022801"/>
    </source>
</evidence>
<evidence type="ECO:0000313" key="8">
    <source>
        <dbReference type="Proteomes" id="UP000694255"/>
    </source>
</evidence>
<dbReference type="GO" id="GO:0016787">
    <property type="term" value="F:hydrolase activity"/>
    <property type="evidence" value="ECO:0007669"/>
    <property type="project" value="UniProtKB-KW"/>
</dbReference>
<dbReference type="PROSITE" id="PS51194">
    <property type="entry name" value="HELICASE_CTER"/>
    <property type="match status" value="1"/>
</dbReference>
<evidence type="ECO:0000256" key="4">
    <source>
        <dbReference type="SAM" id="MobiDB-lite"/>
    </source>
</evidence>
<dbReference type="OrthoDB" id="423559at2759"/>
<name>A0A8J5ULD0_9ASCO</name>
<dbReference type="AlphaFoldDB" id="A0A8J5ULD0"/>
<feature type="compositionally biased region" description="Polar residues" evidence="4">
    <location>
        <begin position="9"/>
        <end position="19"/>
    </location>
</feature>
<dbReference type="CDD" id="cd18008">
    <property type="entry name" value="DEXDc_SHPRH-like"/>
    <property type="match status" value="1"/>
</dbReference>
<dbReference type="Proteomes" id="UP000694255">
    <property type="component" value="Unassembled WGS sequence"/>
</dbReference>
<dbReference type="Pfam" id="PF00176">
    <property type="entry name" value="SNF2-rel_dom"/>
    <property type="match status" value="1"/>
</dbReference>
<keyword evidence="2" id="KW-0378">Hydrolase</keyword>
<dbReference type="InterPro" id="IPR000330">
    <property type="entry name" value="SNF2_N"/>
</dbReference>
<dbReference type="EMBL" id="JAGSYN010000163">
    <property type="protein sequence ID" value="KAG7662746.1"/>
    <property type="molecule type" value="Genomic_DNA"/>
</dbReference>
<evidence type="ECO:0000256" key="1">
    <source>
        <dbReference type="ARBA" id="ARBA00022741"/>
    </source>
</evidence>
<feature type="region of interest" description="Disordered" evidence="4">
    <location>
        <begin position="112"/>
        <end position="138"/>
    </location>
</feature>
<feature type="region of interest" description="Disordered" evidence="4">
    <location>
        <begin position="191"/>
        <end position="250"/>
    </location>
</feature>
<dbReference type="CDD" id="cd18793">
    <property type="entry name" value="SF2_C_SNF"/>
    <property type="match status" value="1"/>
</dbReference>
<feature type="compositionally biased region" description="Polar residues" evidence="4">
    <location>
        <begin position="79"/>
        <end position="89"/>
    </location>
</feature>
<feature type="compositionally biased region" description="Polar residues" evidence="4">
    <location>
        <begin position="417"/>
        <end position="427"/>
    </location>
</feature>
<evidence type="ECO:0000259" key="6">
    <source>
        <dbReference type="PROSITE" id="PS51194"/>
    </source>
</evidence>
<feature type="compositionally biased region" description="Polar residues" evidence="4">
    <location>
        <begin position="112"/>
        <end position="129"/>
    </location>
</feature>
<sequence>MSNAEEDVTNQLGSLSIGTSKDEKDKKLTKKENIFEVIKSDEDEDKKSRMKVNNIKLEQSLSNANLNLVDKKKDPNVKTAKSQKSTNESTLKKDTNKVEAFKDIASKFDFTKASSKSKSPEDTSVTADNSKPDSEKKSGFLSDVVLKFDDSKKDPNVKSQKKTSETIFKKDANKDESLKGIASKFDFAKIKSESKSPESSSVDAVDDSTPDSGKKSGFLSDVTLKFDDNTKDPYAKNVKSQTSTSKKDANKVETLKDIASKFDFTKVSSKSNSPEGSNVVASEDSRPDSGKKSGFLSDVTLKFDENRKDPYAKNVKSQKSTLKKDTNKVEAFKDIASKFDFTKASSKSKSPERSSGGASEVSRPDSTKKSGFLSDVTLKFDDSSKDPYAKKVKSILTKDTNKAESLKGIASKFDFTKVSSESKTPESINADDLDDLSSQLKSLKVEDTKTEESSGSEKESERKSREPSPSKEGLEEFIEEEDPNESNPIFQKTLGGLERDDEVAHSHFQSSELLVPGLNVKLYPHQVIGLDFFKKRESEPIKGGLLCDDMGLGKTIQMIALMLINRNKSNPENSRFLKTSLILCPPAVMHQWKQEIETKASGLSVMIYHGPKRAKLLGAIPKYDVVITTYPTATSEVSNNSQFLSYKWFRIIADEAHQIKNPLAERTKAINKLTAERKWCLTGTPVQNDAYDLLSLLNVLRIDDERIDWSFLSMKQWKEDSETCQKNLRLLRELLKSVMLRRTKAILKYLELPPKRMYREMILLSPEERGVYNCFQKIIEHCKLSMDYVLIERFLKINVEAWSYASVVAIFLRLRQYCSYWKIVTDFTPEIEYEEEEESSKELVSDMIKAITKLRKSKKYNKMEYALSILKKDPTRKTIIFTNFTSAFRDLVEILNNNGFECVVYHGGLTTEFREKALTKFRESPNIPILLCSIQAGGVGLNLTAASRIIFLDPWWNPAIHAQATDRVYRIGQVHDVDAYELVTHDSVEERMYETLDKKKELSDTLIENKDKNKKKKDVNKLSMQVIERFIGTENIEA</sequence>
<dbReference type="GO" id="GO:0008094">
    <property type="term" value="F:ATP-dependent activity, acting on DNA"/>
    <property type="evidence" value="ECO:0007669"/>
    <property type="project" value="TreeGrafter"/>
</dbReference>
<dbReference type="GO" id="GO:0006281">
    <property type="term" value="P:DNA repair"/>
    <property type="evidence" value="ECO:0007669"/>
    <property type="project" value="TreeGrafter"/>
</dbReference>
<gene>
    <name evidence="7" type="ORF">J8A68_003734</name>
</gene>
<dbReference type="PANTHER" id="PTHR45626">
    <property type="entry name" value="TRANSCRIPTION TERMINATION FACTOR 2-RELATED"/>
    <property type="match status" value="1"/>
</dbReference>
<evidence type="ECO:0000313" key="7">
    <source>
        <dbReference type="EMBL" id="KAG7662746.1"/>
    </source>
</evidence>
<feature type="domain" description="Helicase C-terminal" evidence="6">
    <location>
        <begin position="862"/>
        <end position="1020"/>
    </location>
</feature>
<comment type="caution">
    <text evidence="7">The sequence shown here is derived from an EMBL/GenBank/DDBJ whole genome shotgun (WGS) entry which is preliminary data.</text>
</comment>
<evidence type="ECO:0000256" key="3">
    <source>
        <dbReference type="ARBA" id="ARBA00022840"/>
    </source>
</evidence>
<dbReference type="GO" id="GO:0005524">
    <property type="term" value="F:ATP binding"/>
    <property type="evidence" value="ECO:0007669"/>
    <property type="project" value="UniProtKB-KW"/>
</dbReference>
<dbReference type="SMART" id="SM00490">
    <property type="entry name" value="HELICc"/>
    <property type="match status" value="1"/>
</dbReference>
<feature type="compositionally biased region" description="Basic and acidic residues" evidence="4">
    <location>
        <begin position="443"/>
        <end position="474"/>
    </location>
</feature>
<dbReference type="PROSITE" id="PS51192">
    <property type="entry name" value="HELICASE_ATP_BIND_1"/>
    <property type="match status" value="1"/>
</dbReference>
<protein>
    <submittedName>
        <fullName evidence="7">Uncharacterized protein</fullName>
    </submittedName>
</protein>
<feature type="region of interest" description="Disordered" evidence="4">
    <location>
        <begin position="442"/>
        <end position="489"/>
    </location>
</feature>
<feature type="region of interest" description="Disordered" evidence="4">
    <location>
        <begin position="1"/>
        <end position="33"/>
    </location>
</feature>
<dbReference type="GeneID" id="73470534"/>
<keyword evidence="1" id="KW-0547">Nucleotide-binding</keyword>
<dbReference type="InterPro" id="IPR050628">
    <property type="entry name" value="SNF2_RAD54_helicase_TF"/>
</dbReference>
<feature type="compositionally biased region" description="Basic and acidic residues" evidence="4">
    <location>
        <begin position="20"/>
        <end position="33"/>
    </location>
</feature>
<feature type="region of interest" description="Disordered" evidence="4">
    <location>
        <begin position="417"/>
        <end position="436"/>
    </location>
</feature>
<dbReference type="InterPro" id="IPR049730">
    <property type="entry name" value="SNF2/RAD54-like_C"/>
</dbReference>
<feature type="region of interest" description="Disordered" evidence="4">
    <location>
        <begin position="60"/>
        <end position="94"/>
    </location>
</feature>
<dbReference type="RefSeq" id="XP_049262979.1">
    <property type="nucleotide sequence ID" value="XM_049407619.1"/>
</dbReference>
<proteinExistence type="predicted"/>
<feature type="region of interest" description="Disordered" evidence="4">
    <location>
        <begin position="266"/>
        <end position="299"/>
    </location>
</feature>
<keyword evidence="8" id="KW-1185">Reference proteome</keyword>
<feature type="region of interest" description="Disordered" evidence="4">
    <location>
        <begin position="343"/>
        <end position="373"/>
    </location>
</feature>
<accession>A0A8J5ULD0</accession>
<feature type="compositionally biased region" description="Polar residues" evidence="4">
    <location>
        <begin position="266"/>
        <end position="280"/>
    </location>
</feature>
<organism evidence="7 8">
    <name type="scientific">[Candida] subhashii</name>
    <dbReference type="NCBI Taxonomy" id="561895"/>
    <lineage>
        <taxon>Eukaryota</taxon>
        <taxon>Fungi</taxon>
        <taxon>Dikarya</taxon>
        <taxon>Ascomycota</taxon>
        <taxon>Saccharomycotina</taxon>
        <taxon>Pichiomycetes</taxon>
        <taxon>Debaryomycetaceae</taxon>
        <taxon>Spathaspora</taxon>
    </lineage>
</organism>
<feature type="region of interest" description="Disordered" evidence="4">
    <location>
        <begin position="151"/>
        <end position="170"/>
    </location>
</feature>
<evidence type="ECO:0000259" key="5">
    <source>
        <dbReference type="PROSITE" id="PS51192"/>
    </source>
</evidence>
<feature type="domain" description="Helicase ATP-binding" evidence="5">
    <location>
        <begin position="535"/>
        <end position="703"/>
    </location>
</feature>
<dbReference type="Pfam" id="PF00271">
    <property type="entry name" value="Helicase_C"/>
    <property type="match status" value="1"/>
</dbReference>
<keyword evidence="3" id="KW-0067">ATP-binding</keyword>
<feature type="compositionally biased region" description="Basic and acidic residues" evidence="4">
    <location>
        <begin position="224"/>
        <end position="234"/>
    </location>
</feature>
<dbReference type="SMART" id="SM00487">
    <property type="entry name" value="DEXDc"/>
    <property type="match status" value="1"/>
</dbReference>
<dbReference type="GO" id="GO:0005634">
    <property type="term" value="C:nucleus"/>
    <property type="evidence" value="ECO:0007669"/>
    <property type="project" value="TreeGrafter"/>
</dbReference>
<dbReference type="InterPro" id="IPR014001">
    <property type="entry name" value="Helicase_ATP-bd"/>
</dbReference>
<feature type="compositionally biased region" description="Acidic residues" evidence="4">
    <location>
        <begin position="475"/>
        <end position="484"/>
    </location>
</feature>
<reference evidence="7 8" key="1">
    <citation type="journal article" date="2021" name="DNA Res.">
        <title>Genome analysis of Candida subhashii reveals its hybrid nature and dual mitochondrial genome conformations.</title>
        <authorList>
            <person name="Mixao V."/>
            <person name="Hegedusova E."/>
            <person name="Saus E."/>
            <person name="Pryszcz L.P."/>
            <person name="Cillingova A."/>
            <person name="Nosek J."/>
            <person name="Gabaldon T."/>
        </authorList>
    </citation>
    <scope>NUCLEOTIDE SEQUENCE [LARGE SCALE GENOMIC DNA]</scope>
    <source>
        <strain evidence="7 8">CBS 10753</strain>
    </source>
</reference>